<sequence length="282" mass="31787">MRVIEVNIEHRQNEGVEETRDPEKTLRPTASGDLRFTEGATEVNPSDSVYTILKIKHAVSHPWRKMLTSAPVWAVILAHFADAWGSHALLAQLPSFLAGAYNLYSGAAQCGTHTHAHRVSQWSGSRRWGYQDDYSQHAPRVRSSRRECDASTLKLYRLRYPARRHPSYATFARLHQRSRFEGSTIVTSPNARVLWTRRTAAFDEDVLHTTHTVCTRRSADANIIDVCVSHGYRRFTVNEEQVGAMLSLPYFLMAVIMQGAGYLADCLQAKEVLSSTKVTATE</sequence>
<dbReference type="PANTHER" id="PTHR11662">
    <property type="entry name" value="SOLUTE CARRIER FAMILY 17"/>
    <property type="match status" value="1"/>
</dbReference>
<dbReference type="PANTHER" id="PTHR11662:SF455">
    <property type="entry name" value="GH23975P"/>
    <property type="match status" value="1"/>
</dbReference>
<dbReference type="InterPro" id="IPR050382">
    <property type="entry name" value="MFS_Na/Anion_cotransporter"/>
</dbReference>
<gene>
    <name evidence="6" type="ORF">PR048_027432</name>
</gene>
<feature type="region of interest" description="Disordered" evidence="5">
    <location>
        <begin position="10"/>
        <end position="30"/>
    </location>
</feature>
<dbReference type="EMBL" id="JARBHB010000012">
    <property type="protein sequence ID" value="KAJ8871128.1"/>
    <property type="molecule type" value="Genomic_DNA"/>
</dbReference>
<evidence type="ECO:0000313" key="6">
    <source>
        <dbReference type="EMBL" id="KAJ8871128.1"/>
    </source>
</evidence>
<accession>A0ABQ9GFM0</accession>
<evidence type="ECO:0000256" key="5">
    <source>
        <dbReference type="SAM" id="MobiDB-lite"/>
    </source>
</evidence>
<comment type="subcellular location">
    <subcellularLocation>
        <location evidence="1">Membrane</location>
        <topology evidence="1">Multi-pass membrane protein</topology>
    </subcellularLocation>
</comment>
<proteinExistence type="predicted"/>
<protein>
    <submittedName>
        <fullName evidence="6">Uncharacterized protein</fullName>
    </submittedName>
</protein>
<keyword evidence="7" id="KW-1185">Reference proteome</keyword>
<evidence type="ECO:0000313" key="7">
    <source>
        <dbReference type="Proteomes" id="UP001159363"/>
    </source>
</evidence>
<keyword evidence="3" id="KW-1133">Transmembrane helix</keyword>
<evidence type="ECO:0000256" key="1">
    <source>
        <dbReference type="ARBA" id="ARBA00004141"/>
    </source>
</evidence>
<name>A0ABQ9GFM0_9NEOP</name>
<keyword evidence="2" id="KW-0812">Transmembrane</keyword>
<organism evidence="6 7">
    <name type="scientific">Dryococelus australis</name>
    <dbReference type="NCBI Taxonomy" id="614101"/>
    <lineage>
        <taxon>Eukaryota</taxon>
        <taxon>Metazoa</taxon>
        <taxon>Ecdysozoa</taxon>
        <taxon>Arthropoda</taxon>
        <taxon>Hexapoda</taxon>
        <taxon>Insecta</taxon>
        <taxon>Pterygota</taxon>
        <taxon>Neoptera</taxon>
        <taxon>Polyneoptera</taxon>
        <taxon>Phasmatodea</taxon>
        <taxon>Verophasmatodea</taxon>
        <taxon>Anareolatae</taxon>
        <taxon>Phasmatidae</taxon>
        <taxon>Eurycanthinae</taxon>
        <taxon>Dryococelus</taxon>
    </lineage>
</organism>
<keyword evidence="4" id="KW-0472">Membrane</keyword>
<dbReference type="Proteomes" id="UP001159363">
    <property type="component" value="Chromosome 11"/>
</dbReference>
<evidence type="ECO:0000256" key="4">
    <source>
        <dbReference type="ARBA" id="ARBA00023136"/>
    </source>
</evidence>
<feature type="compositionally biased region" description="Basic and acidic residues" evidence="5">
    <location>
        <begin position="10"/>
        <end position="26"/>
    </location>
</feature>
<comment type="caution">
    <text evidence="6">The sequence shown here is derived from an EMBL/GenBank/DDBJ whole genome shotgun (WGS) entry which is preliminary data.</text>
</comment>
<reference evidence="6 7" key="1">
    <citation type="submission" date="2023-02" db="EMBL/GenBank/DDBJ databases">
        <title>LHISI_Scaffold_Assembly.</title>
        <authorList>
            <person name="Stuart O.P."/>
            <person name="Cleave R."/>
            <person name="Magrath M.J.L."/>
            <person name="Mikheyev A.S."/>
        </authorList>
    </citation>
    <scope>NUCLEOTIDE SEQUENCE [LARGE SCALE GENOMIC DNA]</scope>
    <source>
        <strain evidence="6">Daus_M_001</strain>
        <tissue evidence="6">Leg muscle</tissue>
    </source>
</reference>
<evidence type="ECO:0000256" key="3">
    <source>
        <dbReference type="ARBA" id="ARBA00022989"/>
    </source>
</evidence>
<evidence type="ECO:0000256" key="2">
    <source>
        <dbReference type="ARBA" id="ARBA00022692"/>
    </source>
</evidence>